<evidence type="ECO:0000259" key="3">
    <source>
        <dbReference type="Pfam" id="PF00534"/>
    </source>
</evidence>
<keyword evidence="2" id="KW-0812">Transmembrane</keyword>
<evidence type="ECO:0000256" key="2">
    <source>
        <dbReference type="SAM" id="Phobius"/>
    </source>
</evidence>
<organism evidence="4">
    <name type="scientific">Erysipelothrix rhusiopathiae</name>
    <dbReference type="NCBI Taxonomy" id="1648"/>
    <lineage>
        <taxon>Bacteria</taxon>
        <taxon>Bacillati</taxon>
        <taxon>Bacillota</taxon>
        <taxon>Erysipelotrichia</taxon>
        <taxon>Erysipelotrichales</taxon>
        <taxon>Erysipelotrichaceae</taxon>
        <taxon>Erysipelothrix</taxon>
    </lineage>
</organism>
<protein>
    <submittedName>
        <fullName evidence="4">Glycosyltransferase, group 1</fullName>
    </submittedName>
</protein>
<dbReference type="InterPro" id="IPR001296">
    <property type="entry name" value="Glyco_trans_1"/>
</dbReference>
<dbReference type="GO" id="GO:0009103">
    <property type="term" value="P:lipopolysaccharide biosynthetic process"/>
    <property type="evidence" value="ECO:0007669"/>
    <property type="project" value="TreeGrafter"/>
</dbReference>
<accession>A0A2Z6FZ12</accession>
<dbReference type="SUPFAM" id="SSF53756">
    <property type="entry name" value="UDP-Glycosyltransferase/glycogen phosphorylase"/>
    <property type="match status" value="1"/>
</dbReference>
<sequence length="396" mass="46111">MVKVKKRIIYVSPHTDEDLGHLSSSLQIQNIMSKSVYGLLEKTDFETLVVNSPSKLQDNGVFIRKQQKKGTIRLGYINLFLLREISLSFNLFNCLRKELNKNDIVLGYNFGPTFFLALLFCKKKKVLFGTFFLDPPTIFPGLGRLKNILFKIWNNISKVLSKKINFVITIAPPIIEDFFPNLPSKNKLVFPLCYSHDYLNEINSFRYNETEFNSEDNLSFLFAGNLDYHNDIELLLKVFSQRPNINLILYGGGRLEQKVIEYSKKYDNIKYNGLADYSTLIKAYQSTDILLAPRSIKNDRDKFLSKYGVSSKLSELLLFGKPVITRNIPAIPENIIDYVFKYDSDDDFIKIIYDMNNDFKCYYDQAQANKEKYVRNFSWDNQVNLLEEFLESLKED</sequence>
<dbReference type="PANTHER" id="PTHR46401:SF2">
    <property type="entry name" value="GLYCOSYLTRANSFERASE WBBK-RELATED"/>
    <property type="match status" value="1"/>
</dbReference>
<dbReference type="EMBL" id="LC380404">
    <property type="protein sequence ID" value="BBE36360.1"/>
    <property type="molecule type" value="Genomic_DNA"/>
</dbReference>
<keyword evidence="2" id="KW-0472">Membrane</keyword>
<name>A0A2Z6FZ12_ERYRH</name>
<evidence type="ECO:0000256" key="1">
    <source>
        <dbReference type="ARBA" id="ARBA00022679"/>
    </source>
</evidence>
<dbReference type="Pfam" id="PF00534">
    <property type="entry name" value="Glycos_transf_1"/>
    <property type="match status" value="1"/>
</dbReference>
<reference evidence="4" key="1">
    <citation type="journal article" date="2018" name="Infect. Immun.">
        <title>Identification of the Chromosomal Region Essential for Serovar-Specific Antigen and Virulence of Serovar 1 and 2 Strains of Erysipelothrix rhusiopathiae.</title>
        <authorList>
            <person name="Ogawa Y."/>
            <person name="Shiraiwa K."/>
            <person name="Nishikawa S."/>
            <person name="Eguchi M."/>
            <person name="Shimoji Y."/>
        </authorList>
    </citation>
    <scope>NUCLEOTIDE SEQUENCE</scope>
    <source>
        <strain evidence="4">Ishikawa 02-26</strain>
    </source>
</reference>
<evidence type="ECO:0000313" key="4">
    <source>
        <dbReference type="EMBL" id="BBE36360.1"/>
    </source>
</evidence>
<feature type="domain" description="Glycosyl transferase family 1" evidence="3">
    <location>
        <begin position="214"/>
        <end position="342"/>
    </location>
</feature>
<proteinExistence type="predicted"/>
<feature type="transmembrane region" description="Helical" evidence="2">
    <location>
        <begin position="104"/>
        <end position="121"/>
    </location>
</feature>
<dbReference type="PANTHER" id="PTHR46401">
    <property type="entry name" value="GLYCOSYLTRANSFERASE WBBK-RELATED"/>
    <property type="match status" value="1"/>
</dbReference>
<keyword evidence="2" id="KW-1133">Transmembrane helix</keyword>
<dbReference type="Gene3D" id="3.40.50.2000">
    <property type="entry name" value="Glycogen Phosphorylase B"/>
    <property type="match status" value="1"/>
</dbReference>
<keyword evidence="1 4" id="KW-0808">Transferase</keyword>
<dbReference type="GO" id="GO:0016757">
    <property type="term" value="F:glycosyltransferase activity"/>
    <property type="evidence" value="ECO:0007669"/>
    <property type="project" value="InterPro"/>
</dbReference>
<dbReference type="AlphaFoldDB" id="A0A2Z6FZ12"/>